<proteinExistence type="predicted"/>
<evidence type="ECO:0000256" key="1">
    <source>
        <dbReference type="PROSITE-ProRule" id="PRU00339"/>
    </source>
</evidence>
<evidence type="ECO:0000259" key="2">
    <source>
        <dbReference type="SMART" id="SM00245"/>
    </source>
</evidence>
<dbReference type="SUPFAM" id="SSF52096">
    <property type="entry name" value="ClpP/crotonase"/>
    <property type="match status" value="1"/>
</dbReference>
<feature type="domain" description="Tail specific protease" evidence="2">
    <location>
        <begin position="96"/>
        <end position="297"/>
    </location>
</feature>
<dbReference type="InterPro" id="IPR011990">
    <property type="entry name" value="TPR-like_helical_dom_sf"/>
</dbReference>
<dbReference type="GO" id="GO:0008236">
    <property type="term" value="F:serine-type peptidase activity"/>
    <property type="evidence" value="ECO:0007669"/>
    <property type="project" value="InterPro"/>
</dbReference>
<evidence type="ECO:0000313" key="3">
    <source>
        <dbReference type="EMBL" id="TSE11411.1"/>
    </source>
</evidence>
<dbReference type="Gene3D" id="3.30.750.44">
    <property type="match status" value="1"/>
</dbReference>
<dbReference type="SMART" id="SM00245">
    <property type="entry name" value="TSPc"/>
    <property type="match status" value="1"/>
</dbReference>
<dbReference type="Pfam" id="PF03572">
    <property type="entry name" value="Peptidase_S41"/>
    <property type="match status" value="1"/>
</dbReference>
<sequence>MKQAVFMKSIIVIAFLFILTPSFSQYHNNDIIKQAQELLEKNYIFLDKAKETNAHLDVLMKKGFFDEKSPADLAKALTLELQKITKDKHLRFSAPRKDQVKKKKERSITANLARYRSPMLRGFQLLKSNIGYIDLAFFGGSEEHLAKIDLVMKEMQIADAIIIDMRRNGGGHPTTVNYLSSYFFNEKVLLNSIYSRAQNHTEELWVVDVNGTKRPKVPVYILTSTSTFSGAEDFSYTMQSRSRATIIGEVTGGGAHPTRYFPLDHGFGIGIPFARTINTVTKTNWEGVGVQPDIKMVADDALEKAKELAIEEASKYKNSLFVPLEKALTALKDKNGEEADKNKVHKQLELLVKANILGEGSINELGYEYMQSKKTQIAQVIFKSNTLLFPDSANAWDSLAESYLNLENKEKAIEYYNKAIKMDPDGGVGDNARAMLKKITAKVVAH</sequence>
<dbReference type="InterPro" id="IPR019734">
    <property type="entry name" value="TPR_rpt"/>
</dbReference>
<dbReference type="Proteomes" id="UP000318833">
    <property type="component" value="Unassembled WGS sequence"/>
</dbReference>
<dbReference type="PROSITE" id="PS50005">
    <property type="entry name" value="TPR"/>
    <property type="match status" value="1"/>
</dbReference>
<dbReference type="Gene3D" id="1.25.40.10">
    <property type="entry name" value="Tetratricopeptide repeat domain"/>
    <property type="match status" value="1"/>
</dbReference>
<dbReference type="EMBL" id="VLNR01000001">
    <property type="protein sequence ID" value="TSE11411.1"/>
    <property type="molecule type" value="Genomic_DNA"/>
</dbReference>
<comment type="caution">
    <text evidence="3">The sequence shown here is derived from an EMBL/GenBank/DDBJ whole genome shotgun (WGS) entry which is preliminary data.</text>
</comment>
<dbReference type="PANTHER" id="PTHR11261">
    <property type="entry name" value="INTERPHOTORECEPTOR RETINOID-BINDING PROTEIN"/>
    <property type="match status" value="1"/>
</dbReference>
<dbReference type="Pfam" id="PF13181">
    <property type="entry name" value="TPR_8"/>
    <property type="match status" value="1"/>
</dbReference>
<dbReference type="AlphaFoldDB" id="A0A554VRU5"/>
<evidence type="ECO:0000313" key="4">
    <source>
        <dbReference type="Proteomes" id="UP000318833"/>
    </source>
</evidence>
<gene>
    <name evidence="3" type="ORF">FOF46_00055</name>
</gene>
<keyword evidence="1" id="KW-0802">TPR repeat</keyword>
<feature type="repeat" description="TPR" evidence="1">
    <location>
        <begin position="393"/>
        <end position="426"/>
    </location>
</feature>
<protein>
    <submittedName>
        <fullName evidence="3">Tetratricopeptide repeat protein</fullName>
    </submittedName>
</protein>
<dbReference type="InterPro" id="IPR029045">
    <property type="entry name" value="ClpP/crotonase-like_dom_sf"/>
</dbReference>
<name>A0A554VRU5_9FLAO</name>
<dbReference type="InterPro" id="IPR005151">
    <property type="entry name" value="Tail-specific_protease"/>
</dbReference>
<dbReference type="SUPFAM" id="SSF48452">
    <property type="entry name" value="TPR-like"/>
    <property type="match status" value="1"/>
</dbReference>
<keyword evidence="4" id="KW-1185">Reference proteome</keyword>
<reference evidence="3 4" key="1">
    <citation type="submission" date="2019-07" db="EMBL/GenBank/DDBJ databases">
        <title>The draft genome sequence of Aquimarina algiphila M91.</title>
        <authorList>
            <person name="Meng X."/>
        </authorList>
    </citation>
    <scope>NUCLEOTIDE SEQUENCE [LARGE SCALE GENOMIC DNA]</scope>
    <source>
        <strain evidence="3 4">M91</strain>
    </source>
</reference>
<dbReference type="Pfam" id="PF11918">
    <property type="entry name" value="Peptidase_S41_N"/>
    <property type="match status" value="1"/>
</dbReference>
<dbReference type="OrthoDB" id="6397760at2"/>
<dbReference type="CDD" id="cd07563">
    <property type="entry name" value="Peptidase_S41_IRBP"/>
    <property type="match status" value="1"/>
</dbReference>
<dbReference type="GO" id="GO:0006508">
    <property type="term" value="P:proteolysis"/>
    <property type="evidence" value="ECO:0007669"/>
    <property type="project" value="InterPro"/>
</dbReference>
<dbReference type="Gene3D" id="3.90.226.10">
    <property type="entry name" value="2-enoyl-CoA Hydratase, Chain A, domain 1"/>
    <property type="match status" value="1"/>
</dbReference>
<dbReference type="PROSITE" id="PS50293">
    <property type="entry name" value="TPR_REGION"/>
    <property type="match status" value="1"/>
</dbReference>
<accession>A0A554VRU5</accession>
<dbReference type="SMART" id="SM00028">
    <property type="entry name" value="TPR"/>
    <property type="match status" value="1"/>
</dbReference>
<organism evidence="3 4">
    <name type="scientific">Aquimarina algiphila</name>
    <dbReference type="NCBI Taxonomy" id="2047982"/>
    <lineage>
        <taxon>Bacteria</taxon>
        <taxon>Pseudomonadati</taxon>
        <taxon>Bacteroidota</taxon>
        <taxon>Flavobacteriia</taxon>
        <taxon>Flavobacteriales</taxon>
        <taxon>Flavobacteriaceae</taxon>
        <taxon>Aquimarina</taxon>
    </lineage>
</organism>
<dbReference type="PANTHER" id="PTHR11261:SF3">
    <property type="entry name" value="RETINOL-BINDING PROTEIN 3"/>
    <property type="match status" value="1"/>
</dbReference>